<keyword evidence="7" id="KW-1185">Reference proteome</keyword>
<dbReference type="GO" id="GO:0005524">
    <property type="term" value="F:ATP binding"/>
    <property type="evidence" value="ECO:0007669"/>
    <property type="project" value="UniProtKB-KW"/>
</dbReference>
<accession>A0AAE1A812</accession>
<comment type="similarity">
    <text evidence="3">Belongs to the KTI12 family.</text>
</comment>
<dbReference type="PANTHER" id="PTHR12435">
    <property type="match status" value="1"/>
</dbReference>
<organism evidence="6 7">
    <name type="scientific">Elysia crispata</name>
    <name type="common">lettuce slug</name>
    <dbReference type="NCBI Taxonomy" id="231223"/>
    <lineage>
        <taxon>Eukaryota</taxon>
        <taxon>Metazoa</taxon>
        <taxon>Spiralia</taxon>
        <taxon>Lophotrochozoa</taxon>
        <taxon>Mollusca</taxon>
        <taxon>Gastropoda</taxon>
        <taxon>Heterobranchia</taxon>
        <taxon>Euthyneura</taxon>
        <taxon>Panpulmonata</taxon>
        <taxon>Sacoglossa</taxon>
        <taxon>Placobranchoidea</taxon>
        <taxon>Plakobranchidae</taxon>
        <taxon>Elysia</taxon>
    </lineage>
</organism>
<evidence type="ECO:0000313" key="7">
    <source>
        <dbReference type="Proteomes" id="UP001283361"/>
    </source>
</evidence>
<evidence type="ECO:0000313" key="6">
    <source>
        <dbReference type="EMBL" id="KAK3782316.1"/>
    </source>
</evidence>
<dbReference type="Pfam" id="PF08433">
    <property type="entry name" value="KTI12"/>
    <property type="match status" value="1"/>
</dbReference>
<dbReference type="AlphaFoldDB" id="A0AAE1A812"/>
<dbReference type="SUPFAM" id="SSF52540">
    <property type="entry name" value="P-loop containing nucleoside triphosphate hydrolases"/>
    <property type="match status" value="1"/>
</dbReference>
<evidence type="ECO:0000256" key="2">
    <source>
        <dbReference type="ARBA" id="ARBA00022840"/>
    </source>
</evidence>
<dbReference type="FunFam" id="3.40.50.300:FF:000827">
    <property type="entry name" value="KTI12 chromatin-associated homolog"/>
    <property type="match status" value="1"/>
</dbReference>
<dbReference type="EMBL" id="JAWDGP010002514">
    <property type="protein sequence ID" value="KAK3782316.1"/>
    <property type="molecule type" value="Genomic_DNA"/>
</dbReference>
<evidence type="ECO:0000256" key="5">
    <source>
        <dbReference type="SAM" id="MobiDB-lite"/>
    </source>
</evidence>
<dbReference type="Gene3D" id="3.40.50.300">
    <property type="entry name" value="P-loop containing nucleotide triphosphate hydrolases"/>
    <property type="match status" value="1"/>
</dbReference>
<feature type="region of interest" description="Disordered" evidence="5">
    <location>
        <begin position="34"/>
        <end position="60"/>
    </location>
</feature>
<proteinExistence type="inferred from homology"/>
<protein>
    <recommendedName>
        <fullName evidence="4">Protein KTI12 homolog</fullName>
    </recommendedName>
</protein>
<sequence length="276" mass="31684">MPLVMMCGFPASGKTRRAEQLAEYLKTKTSGNVHIVEDHPDGTNRNEIYSDSHKERESRGNLKSHVQRLLTKEDVVILDSMNYIKGFRYELYCVTKSCRTPHCVIYCITDEDTSKSWNSSREEHLRYSDDLMTELIQRFECPSPNSRWDKPLFTVLQEAPLNLQDIGQALFEQKAAPPNQSTQSQPLASTNFLYQLDKSTQDVVNVILNAQKTSIPGDQIKVPDAKEPLNFIRPINLAEMQRHRRQFITYSKSHPVSDTSKIANLFVQYLNKTLNS</sequence>
<dbReference type="GO" id="GO:0006400">
    <property type="term" value="P:tRNA modification"/>
    <property type="evidence" value="ECO:0007669"/>
    <property type="project" value="UniProtKB-ARBA"/>
</dbReference>
<dbReference type="InterPro" id="IPR013641">
    <property type="entry name" value="KTI12/PSTK"/>
</dbReference>
<name>A0AAE1A812_9GAST</name>
<evidence type="ECO:0000256" key="1">
    <source>
        <dbReference type="ARBA" id="ARBA00022741"/>
    </source>
</evidence>
<evidence type="ECO:0000256" key="4">
    <source>
        <dbReference type="ARBA" id="ARBA00026170"/>
    </source>
</evidence>
<dbReference type="Proteomes" id="UP001283361">
    <property type="component" value="Unassembled WGS sequence"/>
</dbReference>
<feature type="compositionally biased region" description="Basic and acidic residues" evidence="5">
    <location>
        <begin position="35"/>
        <end position="60"/>
    </location>
</feature>
<reference evidence="6" key="1">
    <citation type="journal article" date="2023" name="G3 (Bethesda)">
        <title>A reference genome for the long-term kleptoplast-retaining sea slug Elysia crispata morphotype clarki.</title>
        <authorList>
            <person name="Eastman K.E."/>
            <person name="Pendleton A.L."/>
            <person name="Shaikh M.A."/>
            <person name="Suttiyut T."/>
            <person name="Ogas R."/>
            <person name="Tomko P."/>
            <person name="Gavelis G."/>
            <person name="Widhalm J.R."/>
            <person name="Wisecaver J.H."/>
        </authorList>
    </citation>
    <scope>NUCLEOTIDE SEQUENCE</scope>
    <source>
        <strain evidence="6">ECLA1</strain>
    </source>
</reference>
<keyword evidence="1" id="KW-0547">Nucleotide-binding</keyword>
<comment type="caution">
    <text evidence="6">The sequence shown here is derived from an EMBL/GenBank/DDBJ whole genome shotgun (WGS) entry which is preliminary data.</text>
</comment>
<gene>
    <name evidence="6" type="ORF">RRG08_027864</name>
</gene>
<keyword evidence="2" id="KW-0067">ATP-binding</keyword>
<evidence type="ECO:0000256" key="3">
    <source>
        <dbReference type="ARBA" id="ARBA00025768"/>
    </source>
</evidence>
<dbReference type="GO" id="GO:0006357">
    <property type="term" value="P:regulation of transcription by RNA polymerase II"/>
    <property type="evidence" value="ECO:0007669"/>
    <property type="project" value="UniProtKB-ARBA"/>
</dbReference>
<dbReference type="InterPro" id="IPR027417">
    <property type="entry name" value="P-loop_NTPase"/>
</dbReference>